<gene>
    <name evidence="1" type="ORF">CTI12_AA055670</name>
</gene>
<comment type="caution">
    <text evidence="1">The sequence shown here is derived from an EMBL/GenBank/DDBJ whole genome shotgun (WGS) entry which is preliminary data.</text>
</comment>
<dbReference type="SUPFAM" id="SSF53474">
    <property type="entry name" value="alpha/beta-Hydrolases"/>
    <property type="match status" value="1"/>
</dbReference>
<proteinExistence type="predicted"/>
<name>A0A2U1QA66_ARTAN</name>
<protein>
    <submittedName>
        <fullName evidence="1">Uncharacterized protein</fullName>
    </submittedName>
</protein>
<sequence length="211" mass="23871">MLLGSEVVELRFRFERALSITISLKVWGQGHSSLLFILGQAGIPNLLWKNMQTYSLVTITFRFGLPIKANSYNVHESTLGAKEVDATRKNPYEPFHDMAGVLLPFLKYFIGGSLSKGPKILNFVVRSPWNTLDIVGQENTYTLLLFDGLLSFCTQVKQPILFLSGQRDEMIPPLHMKMLYAKVAAHNKRCTFVEFPTGMHMDTWIAGGDHY</sequence>
<dbReference type="Gene3D" id="3.40.50.1820">
    <property type="entry name" value="alpha/beta hydrolase"/>
    <property type="match status" value="1"/>
</dbReference>
<dbReference type="InterPro" id="IPR029058">
    <property type="entry name" value="AB_hydrolase_fold"/>
</dbReference>
<keyword evidence="2" id="KW-1185">Reference proteome</keyword>
<dbReference type="Proteomes" id="UP000245207">
    <property type="component" value="Unassembled WGS sequence"/>
</dbReference>
<organism evidence="1 2">
    <name type="scientific">Artemisia annua</name>
    <name type="common">Sweet wormwood</name>
    <dbReference type="NCBI Taxonomy" id="35608"/>
    <lineage>
        <taxon>Eukaryota</taxon>
        <taxon>Viridiplantae</taxon>
        <taxon>Streptophyta</taxon>
        <taxon>Embryophyta</taxon>
        <taxon>Tracheophyta</taxon>
        <taxon>Spermatophyta</taxon>
        <taxon>Magnoliopsida</taxon>
        <taxon>eudicotyledons</taxon>
        <taxon>Gunneridae</taxon>
        <taxon>Pentapetalae</taxon>
        <taxon>asterids</taxon>
        <taxon>campanulids</taxon>
        <taxon>Asterales</taxon>
        <taxon>Asteraceae</taxon>
        <taxon>Asteroideae</taxon>
        <taxon>Anthemideae</taxon>
        <taxon>Artemisiinae</taxon>
        <taxon>Artemisia</taxon>
    </lineage>
</organism>
<reference evidence="1 2" key="1">
    <citation type="journal article" date="2018" name="Mol. Plant">
        <title>The genome of Artemisia annua provides insight into the evolution of Asteraceae family and artemisinin biosynthesis.</title>
        <authorList>
            <person name="Shen Q."/>
            <person name="Zhang L."/>
            <person name="Liao Z."/>
            <person name="Wang S."/>
            <person name="Yan T."/>
            <person name="Shi P."/>
            <person name="Liu M."/>
            <person name="Fu X."/>
            <person name="Pan Q."/>
            <person name="Wang Y."/>
            <person name="Lv Z."/>
            <person name="Lu X."/>
            <person name="Zhang F."/>
            <person name="Jiang W."/>
            <person name="Ma Y."/>
            <person name="Chen M."/>
            <person name="Hao X."/>
            <person name="Li L."/>
            <person name="Tang Y."/>
            <person name="Lv G."/>
            <person name="Zhou Y."/>
            <person name="Sun X."/>
            <person name="Brodelius P.E."/>
            <person name="Rose J.K.C."/>
            <person name="Tang K."/>
        </authorList>
    </citation>
    <scope>NUCLEOTIDE SEQUENCE [LARGE SCALE GENOMIC DNA]</scope>
    <source>
        <strain evidence="2">cv. Huhao1</strain>
        <tissue evidence="1">Leaf</tissue>
    </source>
</reference>
<dbReference type="OrthoDB" id="10249433at2759"/>
<dbReference type="STRING" id="35608.A0A2U1QA66"/>
<dbReference type="EMBL" id="PKPP01000280">
    <property type="protein sequence ID" value="PWA94891.1"/>
    <property type="molecule type" value="Genomic_DNA"/>
</dbReference>
<accession>A0A2U1QA66</accession>
<evidence type="ECO:0000313" key="1">
    <source>
        <dbReference type="EMBL" id="PWA94891.1"/>
    </source>
</evidence>
<dbReference type="AlphaFoldDB" id="A0A2U1QA66"/>
<evidence type="ECO:0000313" key="2">
    <source>
        <dbReference type="Proteomes" id="UP000245207"/>
    </source>
</evidence>